<feature type="compositionally biased region" description="Basic and acidic residues" evidence="1">
    <location>
        <begin position="186"/>
        <end position="198"/>
    </location>
</feature>
<feature type="compositionally biased region" description="Basic and acidic residues" evidence="1">
    <location>
        <begin position="23"/>
        <end position="37"/>
    </location>
</feature>
<accession>A0A7V8FUB8</accession>
<name>A0A7V8FUB8_9BURK</name>
<evidence type="ECO:0000313" key="3">
    <source>
        <dbReference type="Proteomes" id="UP000462435"/>
    </source>
</evidence>
<feature type="compositionally biased region" description="Basic and acidic residues" evidence="1">
    <location>
        <begin position="82"/>
        <end position="91"/>
    </location>
</feature>
<feature type="compositionally biased region" description="Acidic residues" evidence="1">
    <location>
        <begin position="92"/>
        <end position="101"/>
    </location>
</feature>
<feature type="compositionally biased region" description="Acidic residues" evidence="1">
    <location>
        <begin position="70"/>
        <end position="81"/>
    </location>
</feature>
<dbReference type="EMBL" id="WNDX01000128">
    <property type="protein sequence ID" value="KAF1041307.1"/>
    <property type="molecule type" value="Genomic_DNA"/>
</dbReference>
<feature type="compositionally biased region" description="Basic and acidic residues" evidence="1">
    <location>
        <begin position="45"/>
        <end position="69"/>
    </location>
</feature>
<reference evidence="3" key="1">
    <citation type="journal article" date="2020" name="MBio">
        <title>Horizontal gene transfer to a defensive symbiont with a reduced genome amongst a multipartite beetle microbiome.</title>
        <authorList>
            <person name="Waterworth S.C."/>
            <person name="Florez L.V."/>
            <person name="Rees E.R."/>
            <person name="Hertweck C."/>
            <person name="Kaltenpoth M."/>
            <person name="Kwan J.C."/>
        </authorList>
    </citation>
    <scope>NUCLEOTIDE SEQUENCE [LARGE SCALE GENOMIC DNA]</scope>
</reference>
<feature type="region of interest" description="Disordered" evidence="1">
    <location>
        <begin position="170"/>
        <end position="205"/>
    </location>
</feature>
<organism evidence="2 3">
    <name type="scientific">Herbaspirillum frisingense</name>
    <dbReference type="NCBI Taxonomy" id="92645"/>
    <lineage>
        <taxon>Bacteria</taxon>
        <taxon>Pseudomonadati</taxon>
        <taxon>Pseudomonadota</taxon>
        <taxon>Betaproteobacteria</taxon>
        <taxon>Burkholderiales</taxon>
        <taxon>Oxalobacteraceae</taxon>
        <taxon>Herbaspirillum</taxon>
    </lineage>
</organism>
<sequence>MSKLTKQVAKVLSFAHLAGVAAKRADTENDDKDRREDAEDEDPDKNEQDRENNTSKKGKRAEDDEKDRADDDEPDDGDEDKDGAKGSKADDQDAEDDDEDEMRGKSAAASARRRERARCAAIFSSKAAGRNPALAASLAFNTTLTRKEALAVLESTPASMNVAEFAGGRAARNPGIGAGGAPSSTEKQRTEARWDRAFSKVAPRR</sequence>
<dbReference type="Proteomes" id="UP000462435">
    <property type="component" value="Unassembled WGS sequence"/>
</dbReference>
<evidence type="ECO:0000313" key="2">
    <source>
        <dbReference type="EMBL" id="KAF1041307.1"/>
    </source>
</evidence>
<gene>
    <name evidence="2" type="ORF">GAK35_03397</name>
</gene>
<feature type="region of interest" description="Disordered" evidence="1">
    <location>
        <begin position="14"/>
        <end position="117"/>
    </location>
</feature>
<proteinExistence type="predicted"/>
<evidence type="ECO:0000256" key="1">
    <source>
        <dbReference type="SAM" id="MobiDB-lite"/>
    </source>
</evidence>
<comment type="caution">
    <text evidence="2">The sequence shown here is derived from an EMBL/GenBank/DDBJ whole genome shotgun (WGS) entry which is preliminary data.</text>
</comment>
<protein>
    <submittedName>
        <fullName evidence="2">Uncharacterized protein</fullName>
    </submittedName>
</protein>
<dbReference type="AlphaFoldDB" id="A0A7V8FUB8"/>